<dbReference type="AlphaFoldDB" id="A0A916WD46"/>
<accession>A0A916WD46</accession>
<dbReference type="EMBL" id="BMEY01000021">
    <property type="protein sequence ID" value="GGA87826.1"/>
    <property type="molecule type" value="Genomic_DNA"/>
</dbReference>
<comment type="caution">
    <text evidence="2">The sequence shown here is derived from an EMBL/GenBank/DDBJ whole genome shotgun (WGS) entry which is preliminary data.</text>
</comment>
<evidence type="ECO:0000313" key="2">
    <source>
        <dbReference type="EMBL" id="GGA87826.1"/>
    </source>
</evidence>
<name>A0A916WD46_9BACI</name>
<reference evidence="2" key="2">
    <citation type="submission" date="2020-09" db="EMBL/GenBank/DDBJ databases">
        <authorList>
            <person name="Sun Q."/>
            <person name="Zhou Y."/>
        </authorList>
    </citation>
    <scope>NUCLEOTIDE SEQUENCE</scope>
    <source>
        <strain evidence="2">CGMCC 1.12408</strain>
    </source>
</reference>
<keyword evidence="1" id="KW-0472">Membrane</keyword>
<sequence>MNYYQVPNYGYLRDNEVDERILPIVPFLTGLVVGPLLYQAFNPYYGYPTPYPYPYPVPVPYNYGYNYGYGTNYF</sequence>
<keyword evidence="1" id="KW-1133">Transmembrane helix</keyword>
<feature type="transmembrane region" description="Helical" evidence="1">
    <location>
        <begin position="21"/>
        <end position="41"/>
    </location>
</feature>
<organism evidence="2 3">
    <name type="scientific">Ornithinibacillus halotolerans</name>
    <dbReference type="NCBI Taxonomy" id="1274357"/>
    <lineage>
        <taxon>Bacteria</taxon>
        <taxon>Bacillati</taxon>
        <taxon>Bacillota</taxon>
        <taxon>Bacilli</taxon>
        <taxon>Bacillales</taxon>
        <taxon>Bacillaceae</taxon>
        <taxon>Ornithinibacillus</taxon>
    </lineage>
</organism>
<keyword evidence="3" id="KW-1185">Reference proteome</keyword>
<proteinExistence type="predicted"/>
<reference evidence="2" key="1">
    <citation type="journal article" date="2014" name="Int. J. Syst. Evol. Microbiol.">
        <title>Complete genome sequence of Corynebacterium casei LMG S-19264T (=DSM 44701T), isolated from a smear-ripened cheese.</title>
        <authorList>
            <consortium name="US DOE Joint Genome Institute (JGI-PGF)"/>
            <person name="Walter F."/>
            <person name="Albersmeier A."/>
            <person name="Kalinowski J."/>
            <person name="Ruckert C."/>
        </authorList>
    </citation>
    <scope>NUCLEOTIDE SEQUENCE</scope>
    <source>
        <strain evidence="2">CGMCC 1.12408</strain>
    </source>
</reference>
<dbReference type="Proteomes" id="UP000613512">
    <property type="component" value="Unassembled WGS sequence"/>
</dbReference>
<evidence type="ECO:0000256" key="1">
    <source>
        <dbReference type="SAM" id="Phobius"/>
    </source>
</evidence>
<keyword evidence="1" id="KW-0812">Transmembrane</keyword>
<dbReference type="RefSeq" id="WP_188385798.1">
    <property type="nucleotide sequence ID" value="NZ_BMEY01000021.1"/>
</dbReference>
<gene>
    <name evidence="2" type="ORF">GCM10008025_33220</name>
</gene>
<protein>
    <submittedName>
        <fullName evidence="2">Uncharacterized protein</fullName>
    </submittedName>
</protein>
<evidence type="ECO:0000313" key="3">
    <source>
        <dbReference type="Proteomes" id="UP000613512"/>
    </source>
</evidence>